<dbReference type="InterPro" id="IPR002078">
    <property type="entry name" value="Sigma_54_int"/>
</dbReference>
<dbReference type="Proteomes" id="UP000220106">
    <property type="component" value="Unassembled WGS sequence"/>
</dbReference>
<organism evidence="7 8">
    <name type="scientific">Peribacillus butanolivorans</name>
    <dbReference type="NCBI Taxonomy" id="421767"/>
    <lineage>
        <taxon>Bacteria</taxon>
        <taxon>Bacillati</taxon>
        <taxon>Bacillota</taxon>
        <taxon>Bacilli</taxon>
        <taxon>Bacillales</taxon>
        <taxon>Bacillaceae</taxon>
        <taxon>Peribacillus</taxon>
    </lineage>
</organism>
<dbReference type="InterPro" id="IPR025662">
    <property type="entry name" value="Sigma_54_int_dom_ATP-bd_1"/>
</dbReference>
<dbReference type="Pfam" id="PF25601">
    <property type="entry name" value="AAA_lid_14"/>
    <property type="match status" value="1"/>
</dbReference>
<dbReference type="KEGG" id="pbut:DTO10_24055"/>
<name>A0AAX0S8G9_9BACI</name>
<evidence type="ECO:0000313" key="6">
    <source>
        <dbReference type="EMBL" id="AXN41145.1"/>
    </source>
</evidence>
<evidence type="ECO:0000259" key="5">
    <source>
        <dbReference type="PROSITE" id="PS50045"/>
    </source>
</evidence>
<accession>A0AAX0S8G9</accession>
<dbReference type="Gene3D" id="1.10.8.60">
    <property type="match status" value="1"/>
</dbReference>
<evidence type="ECO:0000313" key="8">
    <source>
        <dbReference type="Proteomes" id="UP000220106"/>
    </source>
</evidence>
<dbReference type="Gene3D" id="3.40.50.300">
    <property type="entry name" value="P-loop containing nucleotide triphosphate hydrolases"/>
    <property type="match status" value="1"/>
</dbReference>
<proteinExistence type="predicted"/>
<dbReference type="CDD" id="cd00009">
    <property type="entry name" value="AAA"/>
    <property type="match status" value="1"/>
</dbReference>
<dbReference type="Gene3D" id="1.10.10.60">
    <property type="entry name" value="Homeodomain-like"/>
    <property type="match status" value="1"/>
</dbReference>
<dbReference type="InterPro" id="IPR058031">
    <property type="entry name" value="AAA_lid_NorR"/>
</dbReference>
<evidence type="ECO:0000256" key="4">
    <source>
        <dbReference type="ARBA" id="ARBA00023163"/>
    </source>
</evidence>
<dbReference type="InterPro" id="IPR009057">
    <property type="entry name" value="Homeodomain-like_sf"/>
</dbReference>
<sequence>MENVKSVKRNWGSIEVDENGKVIGASADFYEHFTIKPTDLIGESIAKVIHTSTNNSLKNPDKKHVFPGVISGHSCFIRTIRKESITIYNVIIRQEELEYADLVYYANSLDRHKAKKKTGSQSRYGFEEIVGKSQAIERIKELAARIATSSSTVLLTGETGTGKELFAQAIHGLSTRKSHPFVPVNCAAIPDELFESEIFGYEAGAFSGAKKEGKPGKIELAQNGTLFLDEISELPYQAQGKLLRVLQEREVERLGGTGSKNVDIRIIAATNRDLKTLIQEGKFRQDLYYRLYVFELKIPSLRERPEDILPLAYYFIDYFNNKLGCNVREIEPKLQEWLSNYSWPGNVREFKAIIERGMNIVEGRTLALDSLYFTPNLTLPDEVEELGISYSSSLDEVVGKAEISAIQRALTESDGDRSLAAQKLKIHIASLYRKIAKYKLK</sequence>
<dbReference type="GO" id="GO:0006355">
    <property type="term" value="P:regulation of DNA-templated transcription"/>
    <property type="evidence" value="ECO:0007669"/>
    <property type="project" value="InterPro"/>
</dbReference>
<dbReference type="GO" id="GO:0005524">
    <property type="term" value="F:ATP binding"/>
    <property type="evidence" value="ECO:0007669"/>
    <property type="project" value="UniProtKB-KW"/>
</dbReference>
<keyword evidence="2" id="KW-0067">ATP-binding</keyword>
<dbReference type="SUPFAM" id="SSF52540">
    <property type="entry name" value="P-loop containing nucleoside triphosphate hydrolases"/>
    <property type="match status" value="1"/>
</dbReference>
<evidence type="ECO:0000313" key="9">
    <source>
        <dbReference type="Proteomes" id="UP000260457"/>
    </source>
</evidence>
<dbReference type="SMART" id="SM00382">
    <property type="entry name" value="AAA"/>
    <property type="match status" value="1"/>
</dbReference>
<evidence type="ECO:0000256" key="1">
    <source>
        <dbReference type="ARBA" id="ARBA00022741"/>
    </source>
</evidence>
<dbReference type="PROSITE" id="PS00676">
    <property type="entry name" value="SIGMA54_INTERACT_2"/>
    <property type="match status" value="1"/>
</dbReference>
<dbReference type="InterPro" id="IPR027417">
    <property type="entry name" value="P-loop_NTPase"/>
</dbReference>
<keyword evidence="9" id="KW-1185">Reference proteome</keyword>
<dbReference type="AlphaFoldDB" id="A0AAX0S8G9"/>
<dbReference type="EMBL" id="CP030926">
    <property type="protein sequence ID" value="AXN41145.1"/>
    <property type="molecule type" value="Genomic_DNA"/>
</dbReference>
<feature type="domain" description="Sigma-54 factor interaction" evidence="5">
    <location>
        <begin position="129"/>
        <end position="359"/>
    </location>
</feature>
<dbReference type="GO" id="GO:0043565">
    <property type="term" value="F:sequence-specific DNA binding"/>
    <property type="evidence" value="ECO:0007669"/>
    <property type="project" value="InterPro"/>
</dbReference>
<evidence type="ECO:0000256" key="3">
    <source>
        <dbReference type="ARBA" id="ARBA00023015"/>
    </source>
</evidence>
<dbReference type="RefSeq" id="WP_098174642.1">
    <property type="nucleotide sequence ID" value="NZ_CP030926.1"/>
</dbReference>
<keyword evidence="3" id="KW-0805">Transcription regulation</keyword>
<dbReference type="Pfam" id="PF02954">
    <property type="entry name" value="HTH_8"/>
    <property type="match status" value="1"/>
</dbReference>
<keyword evidence="4" id="KW-0804">Transcription</keyword>
<dbReference type="PROSITE" id="PS00675">
    <property type="entry name" value="SIGMA54_INTERACT_1"/>
    <property type="match status" value="1"/>
</dbReference>
<dbReference type="SUPFAM" id="SSF46689">
    <property type="entry name" value="Homeodomain-like"/>
    <property type="match status" value="1"/>
</dbReference>
<evidence type="ECO:0000256" key="2">
    <source>
        <dbReference type="ARBA" id="ARBA00022840"/>
    </source>
</evidence>
<dbReference type="EMBL" id="NUEQ01000004">
    <property type="protein sequence ID" value="PEJ37645.1"/>
    <property type="molecule type" value="Genomic_DNA"/>
</dbReference>
<dbReference type="InterPro" id="IPR002197">
    <property type="entry name" value="HTH_Fis"/>
</dbReference>
<dbReference type="FunFam" id="3.40.50.300:FF:000006">
    <property type="entry name" value="DNA-binding transcriptional regulator NtrC"/>
    <property type="match status" value="1"/>
</dbReference>
<gene>
    <name evidence="7" type="ORF">CN689_01750</name>
    <name evidence="6" type="ORF">DTO10_24055</name>
</gene>
<dbReference type="PANTHER" id="PTHR32071">
    <property type="entry name" value="TRANSCRIPTIONAL REGULATORY PROTEIN"/>
    <property type="match status" value="1"/>
</dbReference>
<dbReference type="Proteomes" id="UP000260457">
    <property type="component" value="Chromosome"/>
</dbReference>
<dbReference type="Pfam" id="PF00158">
    <property type="entry name" value="Sigma54_activat"/>
    <property type="match status" value="1"/>
</dbReference>
<reference evidence="6 9" key="2">
    <citation type="submission" date="2018-07" db="EMBL/GenBank/DDBJ databases">
        <title>The molecular basis for the intramolecular migration of carboxyl group in the catabolism of para-hydroxybenzoate via gentisate.</title>
        <authorList>
            <person name="Zhao H."/>
            <person name="Xu Y."/>
            <person name="Lin S."/>
            <person name="Spain J.C."/>
            <person name="Zhou N.-Y."/>
        </authorList>
    </citation>
    <scope>NUCLEOTIDE SEQUENCE [LARGE SCALE GENOMIC DNA]</scope>
    <source>
        <strain evidence="6 9">PHB-7a</strain>
    </source>
</reference>
<dbReference type="InterPro" id="IPR025943">
    <property type="entry name" value="Sigma_54_int_dom_ATP-bd_2"/>
</dbReference>
<protein>
    <submittedName>
        <fullName evidence="6">AAA family ATPase</fullName>
    </submittedName>
    <submittedName>
        <fullName evidence="7">Sigma-54-dependent Fis family transcriptional regulator</fullName>
    </submittedName>
</protein>
<keyword evidence="1" id="KW-0547">Nucleotide-binding</keyword>
<dbReference type="PROSITE" id="PS50045">
    <property type="entry name" value="SIGMA54_INTERACT_4"/>
    <property type="match status" value="1"/>
</dbReference>
<dbReference type="PANTHER" id="PTHR32071:SF57">
    <property type="entry name" value="C4-DICARBOXYLATE TRANSPORT TRANSCRIPTIONAL REGULATORY PROTEIN DCTD"/>
    <property type="match status" value="1"/>
</dbReference>
<reference evidence="7 8" key="1">
    <citation type="submission" date="2017-09" db="EMBL/GenBank/DDBJ databases">
        <title>Large-scale bioinformatics analysis of Bacillus genomes uncovers conserved roles of natural products in bacterial physiology.</title>
        <authorList>
            <consortium name="Agbiome Team Llc"/>
            <person name="Bleich R.M."/>
            <person name="Kirk G.J."/>
            <person name="Santa Maria K.C."/>
            <person name="Allen S.E."/>
            <person name="Farag S."/>
            <person name="Shank E.A."/>
            <person name="Bowers A."/>
        </authorList>
    </citation>
    <scope>NUCLEOTIDE SEQUENCE [LARGE SCALE GENOMIC DNA]</scope>
    <source>
        <strain evidence="7 8">AFS003229</strain>
    </source>
</reference>
<evidence type="ECO:0000313" key="7">
    <source>
        <dbReference type="EMBL" id="PEJ37645.1"/>
    </source>
</evidence>
<dbReference type="InterPro" id="IPR003593">
    <property type="entry name" value="AAA+_ATPase"/>
</dbReference>